<evidence type="ECO:0000259" key="7">
    <source>
        <dbReference type="Pfam" id="PF03161"/>
    </source>
</evidence>
<keyword evidence="4 5" id="KW-0472">Membrane</keyword>
<evidence type="ECO:0000259" key="6">
    <source>
        <dbReference type="Pfam" id="PF00662"/>
    </source>
</evidence>
<dbReference type="Gene3D" id="3.10.28.10">
    <property type="entry name" value="Homing endonucleases"/>
    <property type="match status" value="2"/>
</dbReference>
<protein>
    <recommendedName>
        <fullName evidence="10">NADH dehydrogenase subunit 5</fullName>
    </recommendedName>
</protein>
<evidence type="ECO:0000256" key="1">
    <source>
        <dbReference type="ARBA" id="ARBA00004141"/>
    </source>
</evidence>
<dbReference type="Pfam" id="PF03161">
    <property type="entry name" value="LAGLIDADG_2"/>
    <property type="match status" value="1"/>
</dbReference>
<dbReference type="Proteomes" id="UP000654471">
    <property type="component" value="Unassembled WGS sequence"/>
</dbReference>
<sequence>MYLAIITLPLLSAISAGLLGRKLGVTGAQLITCGSVIITCLLALIAFYEVGLTISPVSIKLFSWIDSESLTIDWGFNFDALTVSMLIPVLIVSALVHVYSIGYMSEDPHQQRFFSYLSMFTFFMLILVTGDNYLVMFIGWEGIHLCLKWLNLDLNIIDQTSLMVLPITLSSANFTNKSKIKSDKRIGPHNIDIISLIVGSTLGDSHLEKRVKGIGTRVIFEQSNKNIEYLMWFHLYLSSRGYCRKEKPVLAKRIKEHGQIFYHYRINSYTFTSFNWIREMFYKENGDKIIPLEIKEYLTPFALAIWFMDDGSKLGKGAKIAMNGYELSELKSIIVILKEKYNLEALYHRGAINKGYTIYIPSKSMVTFSSLVKPYMLPSMLYKLGQY</sequence>
<dbReference type="PANTHER" id="PTHR42829">
    <property type="entry name" value="NADH-UBIQUINONE OXIDOREDUCTASE CHAIN 5"/>
    <property type="match status" value="1"/>
</dbReference>
<feature type="domain" description="Homing endonuclease LAGLIDADG" evidence="7">
    <location>
        <begin position="195"/>
        <end position="368"/>
    </location>
</feature>
<dbReference type="SUPFAM" id="SSF55608">
    <property type="entry name" value="Homing endonucleases"/>
    <property type="match status" value="1"/>
</dbReference>
<dbReference type="InterPro" id="IPR027434">
    <property type="entry name" value="Homing_endonucl"/>
</dbReference>
<feature type="transmembrane region" description="Helical" evidence="5">
    <location>
        <begin position="36"/>
        <end position="59"/>
    </location>
</feature>
<keyword evidence="2 5" id="KW-0812">Transmembrane</keyword>
<comment type="caution">
    <text evidence="8">The sequence shown here is derived from an EMBL/GenBank/DDBJ whole genome shotgun (WGS) entry which is preliminary data.</text>
</comment>
<comment type="subcellular location">
    <subcellularLocation>
        <location evidence="1">Membrane</location>
        <topology evidence="1">Multi-pass membrane protein</topology>
    </subcellularLocation>
</comment>
<dbReference type="PANTHER" id="PTHR42829:SF2">
    <property type="entry name" value="NADH-UBIQUINONE OXIDOREDUCTASE CHAIN 5"/>
    <property type="match status" value="1"/>
</dbReference>
<dbReference type="Pfam" id="PF00662">
    <property type="entry name" value="Proton_antipo_N"/>
    <property type="match status" value="1"/>
</dbReference>
<dbReference type="EMBL" id="BMRP01000034">
    <property type="protein sequence ID" value="GGU89379.1"/>
    <property type="molecule type" value="Genomic_DNA"/>
</dbReference>
<dbReference type="InterPro" id="IPR003945">
    <property type="entry name" value="NU5C-like"/>
</dbReference>
<gene>
    <name evidence="8" type="ORF">GCM10010211_64870</name>
</gene>
<feature type="transmembrane region" description="Helical" evidence="5">
    <location>
        <begin position="113"/>
        <end position="135"/>
    </location>
</feature>
<evidence type="ECO:0000256" key="4">
    <source>
        <dbReference type="ARBA" id="ARBA00023136"/>
    </source>
</evidence>
<dbReference type="PRINTS" id="PR01434">
    <property type="entry name" value="NADHDHGNASE5"/>
</dbReference>
<proteinExistence type="predicted"/>
<feature type="domain" description="NADH-Ubiquinone oxidoreductase (complex I) chain 5 N-terminal" evidence="6">
    <location>
        <begin position="64"/>
        <end position="114"/>
    </location>
</feature>
<dbReference type="InterPro" id="IPR001516">
    <property type="entry name" value="Proton_antipo_N"/>
</dbReference>
<evidence type="ECO:0000256" key="3">
    <source>
        <dbReference type="ARBA" id="ARBA00022989"/>
    </source>
</evidence>
<evidence type="ECO:0000256" key="2">
    <source>
        <dbReference type="ARBA" id="ARBA00022692"/>
    </source>
</evidence>
<reference evidence="9" key="1">
    <citation type="journal article" date="2019" name="Int. J. Syst. Evol. Microbiol.">
        <title>The Global Catalogue of Microorganisms (GCM) 10K type strain sequencing project: providing services to taxonomists for standard genome sequencing and annotation.</title>
        <authorList>
            <consortium name="The Broad Institute Genomics Platform"/>
            <consortium name="The Broad Institute Genome Sequencing Center for Infectious Disease"/>
            <person name="Wu L."/>
            <person name="Ma J."/>
        </authorList>
    </citation>
    <scope>NUCLEOTIDE SEQUENCE [LARGE SCALE GENOMIC DNA]</scope>
    <source>
        <strain evidence="9">JCM 3399</strain>
    </source>
</reference>
<evidence type="ECO:0008006" key="10">
    <source>
        <dbReference type="Google" id="ProtNLM"/>
    </source>
</evidence>
<name>A0ABQ2VMD9_9ACTN</name>
<organism evidence="8 9">
    <name type="scientific">Streptomyces albospinus</name>
    <dbReference type="NCBI Taxonomy" id="285515"/>
    <lineage>
        <taxon>Bacteria</taxon>
        <taxon>Bacillati</taxon>
        <taxon>Actinomycetota</taxon>
        <taxon>Actinomycetes</taxon>
        <taxon>Kitasatosporales</taxon>
        <taxon>Streptomycetaceae</taxon>
        <taxon>Streptomyces</taxon>
    </lineage>
</organism>
<accession>A0ABQ2VMD9</accession>
<evidence type="ECO:0000313" key="8">
    <source>
        <dbReference type="EMBL" id="GGU89379.1"/>
    </source>
</evidence>
<evidence type="ECO:0000256" key="5">
    <source>
        <dbReference type="SAM" id="Phobius"/>
    </source>
</evidence>
<keyword evidence="9" id="KW-1185">Reference proteome</keyword>
<evidence type="ECO:0000313" key="9">
    <source>
        <dbReference type="Proteomes" id="UP000654471"/>
    </source>
</evidence>
<feature type="transmembrane region" description="Helical" evidence="5">
    <location>
        <begin position="80"/>
        <end position="101"/>
    </location>
</feature>
<keyword evidence="3 5" id="KW-1133">Transmembrane helix</keyword>
<dbReference type="InterPro" id="IPR004860">
    <property type="entry name" value="LAGLIDADG_dom"/>
</dbReference>